<evidence type="ECO:0000313" key="2">
    <source>
        <dbReference type="EMBL" id="SDP69755.1"/>
    </source>
</evidence>
<feature type="domain" description="Tetrapyrrole biosynthesis uroporphyrinogen III synthase" evidence="1">
    <location>
        <begin position="19"/>
        <end position="256"/>
    </location>
</feature>
<dbReference type="STRING" id="240303.SAMN05421677_12843"/>
<dbReference type="AlphaFoldDB" id="A0A1H0UUI7"/>
<dbReference type="PANTHER" id="PTHR40082:SF1">
    <property type="entry name" value="BLR5956 PROTEIN"/>
    <property type="match status" value="1"/>
</dbReference>
<protein>
    <submittedName>
        <fullName evidence="2">Uroporphyrinogen-III synthase</fullName>
    </submittedName>
</protein>
<dbReference type="Pfam" id="PF02602">
    <property type="entry name" value="HEM4"/>
    <property type="match status" value="1"/>
</dbReference>
<dbReference type="NCBIfam" id="NF004584">
    <property type="entry name" value="PRK05928.2-1"/>
    <property type="match status" value="1"/>
</dbReference>
<dbReference type="InterPro" id="IPR036108">
    <property type="entry name" value="4pyrrol_syn_uPrphyn_synt_sf"/>
</dbReference>
<dbReference type="SUPFAM" id="SSF69618">
    <property type="entry name" value="HemD-like"/>
    <property type="match status" value="1"/>
</dbReference>
<organism evidence="2 3">
    <name type="scientific">Halobacillus aidingensis</name>
    <dbReference type="NCBI Taxonomy" id="240303"/>
    <lineage>
        <taxon>Bacteria</taxon>
        <taxon>Bacillati</taxon>
        <taxon>Bacillota</taxon>
        <taxon>Bacilli</taxon>
        <taxon>Bacillales</taxon>
        <taxon>Bacillaceae</taxon>
        <taxon>Halobacillus</taxon>
    </lineage>
</organism>
<name>A0A1H0UUI7_HALAD</name>
<dbReference type="InterPro" id="IPR003754">
    <property type="entry name" value="4pyrrol_synth_uPrphyn_synth"/>
</dbReference>
<proteinExistence type="predicted"/>
<dbReference type="GO" id="GO:0004852">
    <property type="term" value="F:uroporphyrinogen-III synthase activity"/>
    <property type="evidence" value="ECO:0007669"/>
    <property type="project" value="InterPro"/>
</dbReference>
<dbReference type="InterPro" id="IPR039793">
    <property type="entry name" value="UROS/Hem4"/>
</dbReference>
<sequence>MSGLKRKKVGIAADRRSDAIEKLITNMGGEPVVFPLQGQQLLDEKASHRHVEDYLQQSFIQVILTTGIGARTLGDAARKEDLDGPFLQKLKKESLAIRGSKTMDWLKENDLAPDMISADGTMEDLLNQLPIVDKEENNQVFLQTYNEDEELLKRKLVDKGYRVYGANPYKFLPPDPDVVESLTHSILNAQLDAVVFTSKTQVKNLFHHPARMKGVVEAFNHHVQATAVGKVTAQALRDNGISSIVQPERPKMGAMIVELDRYFQRQLLNH</sequence>
<gene>
    <name evidence="2" type="ORF">SAMN05421677_12843</name>
</gene>
<evidence type="ECO:0000259" key="1">
    <source>
        <dbReference type="Pfam" id="PF02602"/>
    </source>
</evidence>
<dbReference type="PANTHER" id="PTHR40082">
    <property type="entry name" value="BLR5956 PROTEIN"/>
    <property type="match status" value="1"/>
</dbReference>
<evidence type="ECO:0000313" key="3">
    <source>
        <dbReference type="Proteomes" id="UP000198860"/>
    </source>
</evidence>
<dbReference type="Gene3D" id="3.40.50.10090">
    <property type="match status" value="2"/>
</dbReference>
<keyword evidence="3" id="KW-1185">Reference proteome</keyword>
<dbReference type="CDD" id="cd06578">
    <property type="entry name" value="HemD"/>
    <property type="match status" value="1"/>
</dbReference>
<reference evidence="3" key="1">
    <citation type="submission" date="2016-10" db="EMBL/GenBank/DDBJ databases">
        <authorList>
            <person name="Varghese N."/>
            <person name="Submissions S."/>
        </authorList>
    </citation>
    <scope>NUCLEOTIDE SEQUENCE [LARGE SCALE GENOMIC DNA]</scope>
    <source>
        <strain evidence="3">CGMCC 1.3703</strain>
    </source>
</reference>
<accession>A0A1H0UUI7</accession>
<dbReference type="OrthoDB" id="9775656at2"/>
<dbReference type="GO" id="GO:0006780">
    <property type="term" value="P:uroporphyrinogen III biosynthetic process"/>
    <property type="evidence" value="ECO:0007669"/>
    <property type="project" value="InterPro"/>
</dbReference>
<dbReference type="Proteomes" id="UP000198860">
    <property type="component" value="Unassembled WGS sequence"/>
</dbReference>
<dbReference type="EMBL" id="FNIZ01000028">
    <property type="protein sequence ID" value="SDP69755.1"/>
    <property type="molecule type" value="Genomic_DNA"/>
</dbReference>
<dbReference type="RefSeq" id="WP_089654656.1">
    <property type="nucleotide sequence ID" value="NZ_FNIZ01000028.1"/>
</dbReference>